<feature type="transmembrane region" description="Helical" evidence="1">
    <location>
        <begin position="38"/>
        <end position="57"/>
    </location>
</feature>
<feature type="transmembrane region" description="Helical" evidence="1">
    <location>
        <begin position="237"/>
        <end position="261"/>
    </location>
</feature>
<gene>
    <name evidence="4" type="ORF">MGR_0934</name>
</gene>
<dbReference type="PANTHER" id="PTHR39084:SF1">
    <property type="entry name" value="DUF4010 DOMAIN-CONTAINING PROTEIN"/>
    <property type="match status" value="1"/>
</dbReference>
<sequence>MEHTELFERLALALAIGLLMGVERGWDKREDPDGHRAAGIRTFSLIGLFGGVVGWFSLSVGPLALLGGFVAVSAIIVSGYIMRARTKPEVGFTTEIAELTAFALAALAAMGEGQAAAAGGVVATAFLGAKEVLHSWIRRLELLELRAVIKLLLISVVLLPVLPNQGYGPGEVLNPYKLWLLVVMVAFISFLGYFAIKIAGPRIGSLLTGVFGGLASSTALTVSFARMGKTSPGMQPLLAAGITVANSTMYLRLWAIVFILNQPIGIQLAPALGAMAVAGFIGSWLLWRAREDESKPGATTLSNPFELGMAVKFAVLLALVMIASKLLQSWAGTAGVYLLSAVAGLADVDAIALSMVQMGGRDVALTVAATAITIAAFVNTGVKVALVGGLCGGMMTWRVGWVMLATVLCGGLGLVAGRLLLQGV</sequence>
<keyword evidence="1" id="KW-0472">Membrane</keyword>
<dbReference type="InterPro" id="IPR049177">
    <property type="entry name" value="MgtC_SapB_SrpB_YhiD_N"/>
</dbReference>
<evidence type="ECO:0000259" key="3">
    <source>
        <dbReference type="Pfam" id="PF13194"/>
    </source>
</evidence>
<feature type="transmembrane region" description="Helical" evidence="1">
    <location>
        <begin position="268"/>
        <end position="287"/>
    </location>
</feature>
<feature type="transmembrane region" description="Helical" evidence="1">
    <location>
        <begin position="203"/>
        <end position="225"/>
    </location>
</feature>
<feature type="transmembrane region" description="Helical" evidence="1">
    <location>
        <begin position="307"/>
        <end position="327"/>
    </location>
</feature>
<feature type="transmembrane region" description="Helical" evidence="1">
    <location>
        <begin position="399"/>
        <end position="421"/>
    </location>
</feature>
<feature type="transmembrane region" description="Helical" evidence="1">
    <location>
        <begin position="115"/>
        <end position="133"/>
    </location>
</feature>
<organism evidence="4">
    <name type="scientific">Magnetospirillum gryphiswaldense</name>
    <dbReference type="NCBI Taxonomy" id="55518"/>
    <lineage>
        <taxon>Bacteria</taxon>
        <taxon>Pseudomonadati</taxon>
        <taxon>Pseudomonadota</taxon>
        <taxon>Alphaproteobacteria</taxon>
        <taxon>Rhodospirillales</taxon>
        <taxon>Rhodospirillaceae</taxon>
        <taxon>Magnetospirillum</taxon>
    </lineage>
</organism>
<feature type="transmembrane region" description="Helical" evidence="1">
    <location>
        <begin position="334"/>
        <end position="357"/>
    </location>
</feature>
<feature type="domain" description="DUF4010" evidence="3">
    <location>
        <begin position="183"/>
        <end position="387"/>
    </location>
</feature>
<feature type="domain" description="MgtC/SapB/SrpB/YhiD N-terminal" evidence="2">
    <location>
        <begin position="10"/>
        <end position="135"/>
    </location>
</feature>
<dbReference type="InterPro" id="IPR025105">
    <property type="entry name" value="DUF4010"/>
</dbReference>
<accession>A4TVE1</accession>
<dbReference type="PANTHER" id="PTHR39084">
    <property type="entry name" value="MEMBRANE PROTEIN-RELATED"/>
    <property type="match status" value="1"/>
</dbReference>
<reference evidence="4" key="1">
    <citation type="journal article" date="2007" name="J. Bacteriol.">
        <title>Comparative genome analysis of four magnetotactic bacteria reveals a complex set of group-specific genes implicated in magnetosome biomineralization and function.</title>
        <authorList>
            <person name="Richter M."/>
            <person name="Kube M."/>
            <person name="Bazylinski D.A."/>
            <person name="Lombardot T."/>
            <person name="Gloeckner F.O."/>
            <person name="Reinhardt R."/>
            <person name="Schueler D."/>
        </authorList>
    </citation>
    <scope>NUCLEOTIDE SEQUENCE</scope>
    <source>
        <strain evidence="4">MSR-1</strain>
    </source>
</reference>
<name>A4TVE1_9PROT</name>
<protein>
    <submittedName>
        <fullName evidence="4">Uncharacterized protein</fullName>
    </submittedName>
</protein>
<dbReference type="AlphaFoldDB" id="A4TVE1"/>
<proteinExistence type="predicted"/>
<evidence type="ECO:0000313" key="4">
    <source>
        <dbReference type="EMBL" id="CAM74598.1"/>
    </source>
</evidence>
<dbReference type="Pfam" id="PF13194">
    <property type="entry name" value="DUF4010"/>
    <property type="match status" value="1"/>
</dbReference>
<evidence type="ECO:0000256" key="1">
    <source>
        <dbReference type="SAM" id="Phobius"/>
    </source>
</evidence>
<feature type="transmembrane region" description="Helical" evidence="1">
    <location>
        <begin position="145"/>
        <end position="163"/>
    </location>
</feature>
<feature type="transmembrane region" description="Helical" evidence="1">
    <location>
        <begin position="363"/>
        <end position="387"/>
    </location>
</feature>
<dbReference type="RefSeq" id="WP_024079687.1">
    <property type="nucleotide sequence ID" value="NZ_CP027527.1"/>
</dbReference>
<keyword evidence="1" id="KW-0812">Transmembrane</keyword>
<evidence type="ECO:0000259" key="2">
    <source>
        <dbReference type="Pfam" id="PF02308"/>
    </source>
</evidence>
<dbReference type="Pfam" id="PF02308">
    <property type="entry name" value="MgtC"/>
    <property type="match status" value="1"/>
</dbReference>
<keyword evidence="1" id="KW-1133">Transmembrane helix</keyword>
<feature type="transmembrane region" description="Helical" evidence="1">
    <location>
        <begin position="63"/>
        <end position="83"/>
    </location>
</feature>
<dbReference type="EMBL" id="CU459003">
    <property type="protein sequence ID" value="CAM74598.1"/>
    <property type="molecule type" value="Genomic_DNA"/>
</dbReference>
<feature type="transmembrane region" description="Helical" evidence="1">
    <location>
        <begin position="90"/>
        <end position="109"/>
    </location>
</feature>
<feature type="transmembrane region" description="Helical" evidence="1">
    <location>
        <begin position="178"/>
        <end position="196"/>
    </location>
</feature>